<dbReference type="Proteomes" id="UP000032582">
    <property type="component" value="Unassembled WGS sequence"/>
</dbReference>
<name>A0A0D8LAJ6_MORMO</name>
<evidence type="ECO:0000256" key="3">
    <source>
        <dbReference type="ARBA" id="ARBA00022679"/>
    </source>
</evidence>
<keyword evidence="4 8" id="KW-0732">Signal</keyword>
<protein>
    <recommendedName>
        <fullName evidence="8">Lipid A acyltransferase PagP</fullName>
        <ecNumber evidence="8">2.3.1.251</ecNumber>
    </recommendedName>
    <alternativeName>
        <fullName evidence="8">Lipid A acylation protein</fullName>
    </alternativeName>
</protein>
<reference evidence="9 10" key="1">
    <citation type="submission" date="2015-02" db="EMBL/GenBank/DDBJ databases">
        <title>Whole genome shotgun sequencing of cultured foodborne pathogen.</title>
        <authorList>
            <person name="Timme R."/>
            <person name="Allard M.W."/>
            <person name="Strain E."/>
            <person name="Evans P.S."/>
            <person name="Brown E."/>
        </authorList>
    </citation>
    <scope>NUCLEOTIDE SEQUENCE [LARGE SCALE GENOMIC DNA]</scope>
    <source>
        <strain evidence="9 10">GCSL-TSO-24</strain>
    </source>
</reference>
<comment type="subunit">
    <text evidence="8">Homodimer.</text>
</comment>
<dbReference type="InterPro" id="IPR009746">
    <property type="entry name" value="LipidA_acyl_PagP"/>
</dbReference>
<evidence type="ECO:0000256" key="5">
    <source>
        <dbReference type="ARBA" id="ARBA00023136"/>
    </source>
</evidence>
<evidence type="ECO:0000256" key="2">
    <source>
        <dbReference type="ARBA" id="ARBA00006368"/>
    </source>
</evidence>
<dbReference type="NCBIfam" id="NF008271">
    <property type="entry name" value="PRK11045.1"/>
    <property type="match status" value="1"/>
</dbReference>
<feature type="active site" evidence="8">
    <location>
        <position position="73"/>
    </location>
</feature>
<dbReference type="HAMAP" id="MF_00837">
    <property type="entry name" value="PagP_transferase"/>
    <property type="match status" value="1"/>
</dbReference>
<dbReference type="GO" id="GO:0016409">
    <property type="term" value="F:palmitoyltransferase activity"/>
    <property type="evidence" value="ECO:0007669"/>
    <property type="project" value="UniProtKB-ARBA"/>
</dbReference>
<feature type="site" description="Role in lipopolysaccharide recognition" evidence="8">
    <location>
        <position position="82"/>
    </location>
</feature>
<keyword evidence="3 8" id="KW-0808">Transferase</keyword>
<dbReference type="EMBL" id="JZSH01000022">
    <property type="protein sequence ID" value="KJF78804.1"/>
    <property type="molecule type" value="Genomic_DNA"/>
</dbReference>
<evidence type="ECO:0000256" key="6">
    <source>
        <dbReference type="ARBA" id="ARBA00023237"/>
    </source>
</evidence>
<dbReference type="Pfam" id="PF07017">
    <property type="entry name" value="PagP"/>
    <property type="match status" value="1"/>
</dbReference>
<dbReference type="PATRIC" id="fig|582.24.peg.1118"/>
<comment type="catalytic activity">
    <reaction evidence="8">
        <text>a lipid IIA + a 1,2-diacyl-sn-glycero-3-phosphocholine = a lipid IIB + a 2-acyl-sn-glycero-3-phosphocholine</text>
        <dbReference type="Rhea" id="RHEA:74283"/>
        <dbReference type="ChEBI" id="CHEBI:57643"/>
        <dbReference type="ChEBI" id="CHEBI:57875"/>
        <dbReference type="ChEBI" id="CHEBI:193144"/>
        <dbReference type="ChEBI" id="CHEBI:193145"/>
        <dbReference type="EC" id="2.3.1.251"/>
    </reaction>
</comment>
<evidence type="ECO:0000256" key="7">
    <source>
        <dbReference type="ARBA" id="ARBA00023315"/>
    </source>
</evidence>
<dbReference type="GO" id="GO:0009279">
    <property type="term" value="C:cell outer membrane"/>
    <property type="evidence" value="ECO:0007669"/>
    <property type="project" value="UniProtKB-SubCell"/>
</dbReference>
<comment type="catalytic activity">
    <reaction evidence="8">
        <text>a lipid A + a 1,2-diacyl-sn-glycero-3-phosphocholine = a hepta-acyl lipid A + a 2-acyl-sn-glycero-3-phosphocholine</text>
        <dbReference type="Rhea" id="RHEA:74275"/>
        <dbReference type="ChEBI" id="CHEBI:57643"/>
        <dbReference type="ChEBI" id="CHEBI:57875"/>
        <dbReference type="ChEBI" id="CHEBI:193141"/>
        <dbReference type="ChEBI" id="CHEBI:193142"/>
        <dbReference type="EC" id="2.3.1.251"/>
    </reaction>
</comment>
<comment type="subcellular location">
    <subcellularLocation>
        <location evidence="1 8">Cell outer membrane</location>
    </subcellularLocation>
</comment>
<dbReference type="Gene3D" id="2.40.160.20">
    <property type="match status" value="1"/>
</dbReference>
<gene>
    <name evidence="8" type="primary">pagP</name>
    <name evidence="9" type="ORF">UA45_03655</name>
</gene>
<feature type="active site" evidence="8">
    <location>
        <position position="117"/>
    </location>
</feature>
<dbReference type="InterPro" id="IPR011250">
    <property type="entry name" value="OMP/PagP_B-barrel"/>
</dbReference>
<feature type="site" description="Role in the phospholipid gating" evidence="8">
    <location>
        <position position="187"/>
    </location>
</feature>
<keyword evidence="7 8" id="KW-0012">Acyltransferase</keyword>
<evidence type="ECO:0000313" key="10">
    <source>
        <dbReference type="Proteomes" id="UP000032582"/>
    </source>
</evidence>
<keyword evidence="5 8" id="KW-0472">Membrane</keyword>
<comment type="function">
    <text evidence="8">Transfers a fatty acid residue from the sn-1 position of a phospholipid to the N-linked hydroxyfatty acid chain on the proximal unit of lipid A or its precursors.</text>
</comment>
<evidence type="ECO:0000256" key="1">
    <source>
        <dbReference type="ARBA" id="ARBA00004442"/>
    </source>
</evidence>
<organism evidence="9 10">
    <name type="scientific">Morganella morganii</name>
    <name type="common">Proteus morganii</name>
    <dbReference type="NCBI Taxonomy" id="582"/>
    <lineage>
        <taxon>Bacteria</taxon>
        <taxon>Pseudomonadati</taxon>
        <taxon>Pseudomonadota</taxon>
        <taxon>Gammaproteobacteria</taxon>
        <taxon>Enterobacterales</taxon>
        <taxon>Morganellaceae</taxon>
        <taxon>Morganella</taxon>
    </lineage>
</organism>
<feature type="chain" id="PRO_5008986160" description="Lipid A acyltransferase PagP" evidence="8">
    <location>
        <begin position="26"/>
        <end position="201"/>
    </location>
</feature>
<evidence type="ECO:0000256" key="4">
    <source>
        <dbReference type="ARBA" id="ARBA00022729"/>
    </source>
</evidence>
<sequence length="201" mass="23082" precursor="true">MKLSLSTISALTLTSLLMAGQPAAAQEQHTLNSDSVTNDTAASEGLWGTFKRNVTNVWESDQYDLYVPFWTWHNRLTYDKEKTDKYNEKPWGAGFGKSYYDEDNDWHSLYAMAFKDSHNKWEPIVGYGFQKMWMPQGQDGFKAGVGFTIGVTARDDYHYIPIPVPLPLASVEYNRFAIQATYIPGTYNNGNVLFMWARWQF</sequence>
<comment type="catalytic activity">
    <reaction evidence="8">
        <text>a lipid IVA + a 1,2-diacyl-sn-glycero-3-phosphocholine = a lipid IVB + a 2-acyl-sn-glycero-3-phosphocholine</text>
        <dbReference type="Rhea" id="RHEA:74279"/>
        <dbReference type="ChEBI" id="CHEBI:57643"/>
        <dbReference type="ChEBI" id="CHEBI:57875"/>
        <dbReference type="ChEBI" id="CHEBI:176425"/>
        <dbReference type="ChEBI" id="CHEBI:193143"/>
        <dbReference type="EC" id="2.3.1.251"/>
    </reaction>
</comment>
<feature type="active site" evidence="8">
    <location>
        <position position="116"/>
    </location>
</feature>
<dbReference type="AlphaFoldDB" id="A0A0D8LAJ6"/>
<dbReference type="EC" id="2.3.1.251" evidence="8"/>
<comment type="similarity">
    <text evidence="2 8">Belongs to the lipid A palmitoyltransferase family.</text>
</comment>
<evidence type="ECO:0000313" key="9">
    <source>
        <dbReference type="EMBL" id="KJF78804.1"/>
    </source>
</evidence>
<accession>A0A0D8LAJ6</accession>
<proteinExistence type="inferred from homology"/>
<dbReference type="SUPFAM" id="SSF56925">
    <property type="entry name" value="OMPA-like"/>
    <property type="match status" value="1"/>
</dbReference>
<comment type="caution">
    <text evidence="9">The sequence shown here is derived from an EMBL/GenBank/DDBJ whole genome shotgun (WGS) entry which is preliminary data.</text>
</comment>
<dbReference type="GO" id="GO:0009245">
    <property type="term" value="P:lipid A biosynthetic process"/>
    <property type="evidence" value="ECO:0007669"/>
    <property type="project" value="UniProtKB-UniRule"/>
</dbReference>
<keyword evidence="6 8" id="KW-0998">Cell outer membrane</keyword>
<evidence type="ECO:0000256" key="8">
    <source>
        <dbReference type="HAMAP-Rule" id="MF_00837"/>
    </source>
</evidence>
<dbReference type="FunFam" id="2.40.160.20:FF:000002">
    <property type="entry name" value="Lipid A palmitoyltransferase PagP"/>
    <property type="match status" value="1"/>
</dbReference>
<feature type="signal peptide" evidence="8">
    <location>
        <begin position="1"/>
        <end position="25"/>
    </location>
</feature>